<evidence type="ECO:0000313" key="1">
    <source>
        <dbReference type="EMBL" id="EEY64762.1"/>
    </source>
</evidence>
<organism evidence="1 2">
    <name type="scientific">Phytophthora infestans (strain T30-4)</name>
    <name type="common">Potato late blight agent</name>
    <dbReference type="NCBI Taxonomy" id="403677"/>
    <lineage>
        <taxon>Eukaryota</taxon>
        <taxon>Sar</taxon>
        <taxon>Stramenopiles</taxon>
        <taxon>Oomycota</taxon>
        <taxon>Peronosporomycetes</taxon>
        <taxon>Peronosporales</taxon>
        <taxon>Peronosporaceae</taxon>
        <taxon>Phytophthora</taxon>
    </lineage>
</organism>
<evidence type="ECO:0000313" key="2">
    <source>
        <dbReference type="Proteomes" id="UP000006643"/>
    </source>
</evidence>
<protein>
    <submittedName>
        <fullName evidence="1">Uncharacterized protein</fullName>
    </submittedName>
</protein>
<gene>
    <name evidence="1" type="ORF">PITG_15535</name>
</gene>
<keyword evidence="2" id="KW-1185">Reference proteome</keyword>
<dbReference type="Proteomes" id="UP000006643">
    <property type="component" value="Unassembled WGS sequence"/>
</dbReference>
<dbReference type="GeneID" id="9465455"/>
<dbReference type="AlphaFoldDB" id="D0NT94"/>
<name>D0NT94_PHYIT</name>
<dbReference type="RefSeq" id="XP_002897689.1">
    <property type="nucleotide sequence ID" value="XM_002897643.1"/>
</dbReference>
<dbReference type="EMBL" id="DS028159">
    <property type="protein sequence ID" value="EEY64762.1"/>
    <property type="molecule type" value="Genomic_DNA"/>
</dbReference>
<accession>D0NT94</accession>
<dbReference type="VEuPathDB" id="FungiDB:PITG_15535"/>
<reference evidence="2" key="1">
    <citation type="journal article" date="2009" name="Nature">
        <title>Genome sequence and analysis of the Irish potato famine pathogen Phytophthora infestans.</title>
        <authorList>
            <consortium name="The Broad Institute Genome Sequencing Platform"/>
            <person name="Haas B.J."/>
            <person name="Kamoun S."/>
            <person name="Zody M.C."/>
            <person name="Jiang R.H."/>
            <person name="Handsaker R.E."/>
            <person name="Cano L.M."/>
            <person name="Grabherr M."/>
            <person name="Kodira C.D."/>
            <person name="Raffaele S."/>
            <person name="Torto-Alalibo T."/>
            <person name="Bozkurt T.O."/>
            <person name="Ah-Fong A.M."/>
            <person name="Alvarado L."/>
            <person name="Anderson V.L."/>
            <person name="Armstrong M.R."/>
            <person name="Avrova A."/>
            <person name="Baxter L."/>
            <person name="Beynon J."/>
            <person name="Boevink P.C."/>
            <person name="Bollmann S.R."/>
            <person name="Bos J.I."/>
            <person name="Bulone V."/>
            <person name="Cai G."/>
            <person name="Cakir C."/>
            <person name="Carrington J.C."/>
            <person name="Chawner M."/>
            <person name="Conti L."/>
            <person name="Costanzo S."/>
            <person name="Ewan R."/>
            <person name="Fahlgren N."/>
            <person name="Fischbach M.A."/>
            <person name="Fugelstad J."/>
            <person name="Gilroy E.M."/>
            <person name="Gnerre S."/>
            <person name="Green P.J."/>
            <person name="Grenville-Briggs L.J."/>
            <person name="Griffith J."/>
            <person name="Grunwald N.J."/>
            <person name="Horn K."/>
            <person name="Horner N.R."/>
            <person name="Hu C.H."/>
            <person name="Huitema E."/>
            <person name="Jeong D.H."/>
            <person name="Jones A.M."/>
            <person name="Jones J.D."/>
            <person name="Jones R.W."/>
            <person name="Karlsson E.K."/>
            <person name="Kunjeti S.G."/>
            <person name="Lamour K."/>
            <person name="Liu Z."/>
            <person name="Ma L."/>
            <person name="Maclean D."/>
            <person name="Chibucos M.C."/>
            <person name="McDonald H."/>
            <person name="McWalters J."/>
            <person name="Meijer H.J."/>
            <person name="Morgan W."/>
            <person name="Morris P.F."/>
            <person name="Munro C.A."/>
            <person name="O'Neill K."/>
            <person name="Ospina-Giraldo M."/>
            <person name="Pinzon A."/>
            <person name="Pritchard L."/>
            <person name="Ramsahoye B."/>
            <person name="Ren Q."/>
            <person name="Restrepo S."/>
            <person name="Roy S."/>
            <person name="Sadanandom A."/>
            <person name="Savidor A."/>
            <person name="Schornack S."/>
            <person name="Schwartz D.C."/>
            <person name="Schumann U.D."/>
            <person name="Schwessinger B."/>
            <person name="Seyer L."/>
            <person name="Sharpe T."/>
            <person name="Silvar C."/>
            <person name="Song J."/>
            <person name="Studholme D.J."/>
            <person name="Sykes S."/>
            <person name="Thines M."/>
            <person name="van de Vondervoort P.J."/>
            <person name="Phuntumart V."/>
            <person name="Wawra S."/>
            <person name="Weide R."/>
            <person name="Win J."/>
            <person name="Young C."/>
            <person name="Zhou S."/>
            <person name="Fry W."/>
            <person name="Meyers B.C."/>
            <person name="van West P."/>
            <person name="Ristaino J."/>
            <person name="Govers F."/>
            <person name="Birch P.R."/>
            <person name="Whisson S.C."/>
            <person name="Judelson H.S."/>
            <person name="Nusbaum C."/>
        </authorList>
    </citation>
    <scope>NUCLEOTIDE SEQUENCE [LARGE SCALE GENOMIC DNA]</scope>
    <source>
        <strain evidence="2">T30-4</strain>
    </source>
</reference>
<dbReference type="HOGENOM" id="CLU_2547499_0_0_1"/>
<dbReference type="KEGG" id="pif:PITG_15535"/>
<sequence>MANELAQSVLVVTMYADVVAVLAHGPFTPGPVEQRLQCRYAGVMAHAAVRERQLAPMIYAVDAAHFHSAACRTEMMTSYSVLA</sequence>
<proteinExistence type="predicted"/>
<dbReference type="InParanoid" id="D0NT94"/>